<feature type="binding site" evidence="14">
    <location>
        <position position="467"/>
    </location>
    <ligand>
        <name>Zn(2+)</name>
        <dbReference type="ChEBI" id="CHEBI:29105"/>
        <note>catalytic</note>
    </ligand>
</feature>
<dbReference type="EC" id="3.4.24.-" evidence="14"/>
<evidence type="ECO:0000256" key="6">
    <source>
        <dbReference type="ARBA" id="ARBA00022741"/>
    </source>
</evidence>
<dbReference type="InterPro" id="IPR027417">
    <property type="entry name" value="P-loop_NTPase"/>
</dbReference>
<evidence type="ECO:0000256" key="13">
    <source>
        <dbReference type="ARBA" id="ARBA00023136"/>
    </source>
</evidence>
<dbReference type="InterPro" id="IPR041569">
    <property type="entry name" value="AAA_lid_3"/>
</dbReference>
<comment type="subunit">
    <text evidence="14">Homohexamer.</text>
</comment>
<dbReference type="PANTHER" id="PTHR23076:SF97">
    <property type="entry name" value="ATP-DEPENDENT ZINC METALLOPROTEASE YME1L1"/>
    <property type="match status" value="1"/>
</dbReference>
<evidence type="ECO:0000256" key="14">
    <source>
        <dbReference type="HAMAP-Rule" id="MF_01458"/>
    </source>
</evidence>
<keyword evidence="11 14" id="KW-1133">Transmembrane helix</keyword>
<keyword evidence="14" id="KW-1003">Cell membrane</keyword>
<dbReference type="InterPro" id="IPR000642">
    <property type="entry name" value="Peptidase_M41"/>
</dbReference>
<evidence type="ECO:0000256" key="9">
    <source>
        <dbReference type="ARBA" id="ARBA00022840"/>
    </source>
</evidence>
<keyword evidence="7 14" id="KW-0378">Hydrolase</keyword>
<comment type="function">
    <text evidence="14">Acts as a processive, ATP-dependent zinc metallopeptidase for both cytoplasmic and membrane proteins. Plays a role in the quality control of integral membrane proteins.</text>
</comment>
<evidence type="ECO:0000256" key="15">
    <source>
        <dbReference type="RuleBase" id="RU003651"/>
    </source>
</evidence>
<dbReference type="GO" id="GO:0005524">
    <property type="term" value="F:ATP binding"/>
    <property type="evidence" value="ECO:0007669"/>
    <property type="project" value="UniProtKB-UniRule"/>
</dbReference>
<comment type="cofactor">
    <cofactor evidence="14">
        <name>Zn(2+)</name>
        <dbReference type="ChEBI" id="CHEBI:29105"/>
    </cofactor>
    <text evidence="14">Binds 1 zinc ion per subunit.</text>
</comment>
<dbReference type="Proteomes" id="UP000176770">
    <property type="component" value="Unassembled WGS sequence"/>
</dbReference>
<dbReference type="Pfam" id="PF01434">
    <property type="entry name" value="Peptidase_M41"/>
    <property type="match status" value="1"/>
</dbReference>
<evidence type="ECO:0000256" key="11">
    <source>
        <dbReference type="ARBA" id="ARBA00022989"/>
    </source>
</evidence>
<dbReference type="InterPro" id="IPR003959">
    <property type="entry name" value="ATPase_AAA_core"/>
</dbReference>
<dbReference type="GO" id="GO:0016887">
    <property type="term" value="F:ATP hydrolysis activity"/>
    <property type="evidence" value="ECO:0007669"/>
    <property type="project" value="UniProtKB-UniRule"/>
</dbReference>
<dbReference type="Pfam" id="PF00004">
    <property type="entry name" value="AAA"/>
    <property type="match status" value="1"/>
</dbReference>
<evidence type="ECO:0000256" key="1">
    <source>
        <dbReference type="ARBA" id="ARBA00004141"/>
    </source>
</evidence>
<comment type="subcellular location">
    <subcellularLocation>
        <location evidence="14">Cell membrane</location>
        <topology evidence="14">Multi-pass membrane protein</topology>
        <orientation evidence="14">Cytoplasmic side</orientation>
    </subcellularLocation>
    <subcellularLocation>
        <location evidence="1">Membrane</location>
        <topology evidence="1">Multi-pass membrane protein</topology>
    </subcellularLocation>
</comment>
<dbReference type="Gene3D" id="3.40.50.300">
    <property type="entry name" value="P-loop containing nucleotide triphosphate hydrolases"/>
    <property type="match status" value="1"/>
</dbReference>
<comment type="similarity">
    <text evidence="14">In the central section; belongs to the AAA ATPase family.</text>
</comment>
<dbReference type="SUPFAM" id="SSF52540">
    <property type="entry name" value="P-loop containing nucleoside triphosphate hydrolases"/>
    <property type="match status" value="1"/>
</dbReference>
<keyword evidence="6 14" id="KW-0547">Nucleotide-binding</keyword>
<evidence type="ECO:0000256" key="5">
    <source>
        <dbReference type="ARBA" id="ARBA00022723"/>
    </source>
</evidence>
<dbReference type="FunFam" id="3.40.50.300:FF:000277">
    <property type="entry name" value="ATP-dependent zinc metalloprotease FtsH"/>
    <property type="match status" value="1"/>
</dbReference>
<dbReference type="GO" id="GO:0005886">
    <property type="term" value="C:plasma membrane"/>
    <property type="evidence" value="ECO:0007669"/>
    <property type="project" value="UniProtKB-SubCell"/>
</dbReference>
<keyword evidence="12 14" id="KW-0482">Metalloprotease</keyword>
<dbReference type="Gene3D" id="1.10.8.60">
    <property type="match status" value="1"/>
</dbReference>
<keyword evidence="5 14" id="KW-0479">Metal-binding</keyword>
<evidence type="ECO:0000256" key="3">
    <source>
        <dbReference type="ARBA" id="ARBA00022670"/>
    </source>
</evidence>
<dbReference type="CDD" id="cd19501">
    <property type="entry name" value="RecA-like_FtsH"/>
    <property type="match status" value="1"/>
</dbReference>
<proteinExistence type="inferred from homology"/>
<evidence type="ECO:0000256" key="12">
    <source>
        <dbReference type="ARBA" id="ARBA00023049"/>
    </source>
</evidence>
<keyword evidence="4 14" id="KW-0812">Transmembrane</keyword>
<dbReference type="HAMAP" id="MF_01458">
    <property type="entry name" value="FtsH"/>
    <property type="match status" value="1"/>
</dbReference>
<dbReference type="InterPro" id="IPR037219">
    <property type="entry name" value="Peptidase_M41-like"/>
</dbReference>
<dbReference type="GO" id="GO:0004222">
    <property type="term" value="F:metalloendopeptidase activity"/>
    <property type="evidence" value="ECO:0007669"/>
    <property type="project" value="InterPro"/>
</dbReference>
<dbReference type="InterPro" id="IPR005936">
    <property type="entry name" value="FtsH"/>
</dbReference>
<evidence type="ECO:0000256" key="7">
    <source>
        <dbReference type="ARBA" id="ARBA00022801"/>
    </source>
</evidence>
<sequence length="653" mass="72891">MKKGFKALTAFIKRKRKLISIIVTIVSIFVFLLWLNNNAKTTNSSQEPELSSFEILRESDPGLADIYEIVARQDVELVVIDELRNTIQVYPVPSEDDTIFTSERPIIFIYPDAVEDELFNRLVFESGVEQKLEFKNNGGGSTNIWMWIIIFGIFFLTIRWVIKKRRTMSDGNGSGNNANNGGTTKSIAQEIKPENIETRFSDVAGIDEILVEIKEIEDFLKNPAKYKDQGARLPKGVLLYGPPGTGKTLIARALAGETGATFFSANGSEFVEIFVGSGAARIRDLFKRARKKIPSIIFIDEIDGVGSHRTQGVGSGGDTEKDSTLNALLAEMDGFDNKKGVIIVGATNMREKLDPALLRPGRFDRHIEVTAPDRRGRLAILHVHATNKKLFDEQDLEWLAGKTTGFSGADLENVLNEAAILVAREEKENITRDILQKALDKIISGIDRNILISREDKITVAYHEAGHTLVGYVLATIDPLESVTILPKTSSLGHTVFSPSEDKYLRRSDELLDMIAMSLGGRAAEHIGRFGPTTGSGDDIEKATGIVREMVYYYAMFPDIGPVNYLNKQNPHRQPEISEEQRAKLDSKISYIMERELEQARRILNRYFSGLKALVEALLVKETLTGKEVEEIFNGYNIKAASLKRNEEGELIF</sequence>
<dbReference type="PROSITE" id="PS00674">
    <property type="entry name" value="AAA"/>
    <property type="match status" value="1"/>
</dbReference>
<dbReference type="STRING" id="1802165.A3F94_01290"/>
<keyword evidence="10" id="KW-0809">Transit peptide</keyword>
<evidence type="ECO:0000256" key="4">
    <source>
        <dbReference type="ARBA" id="ARBA00022692"/>
    </source>
</evidence>
<dbReference type="InterPro" id="IPR003960">
    <property type="entry name" value="ATPase_AAA_CS"/>
</dbReference>
<evidence type="ECO:0000256" key="10">
    <source>
        <dbReference type="ARBA" id="ARBA00022946"/>
    </source>
</evidence>
<dbReference type="PANTHER" id="PTHR23076">
    <property type="entry name" value="METALLOPROTEASE M41 FTSH"/>
    <property type="match status" value="1"/>
</dbReference>
<feature type="binding site" evidence="14">
    <location>
        <position position="539"/>
    </location>
    <ligand>
        <name>Zn(2+)</name>
        <dbReference type="ChEBI" id="CHEBI:29105"/>
        <note>catalytic</note>
    </ligand>
</feature>
<dbReference type="AlphaFoldDB" id="A0A1G2HH24"/>
<comment type="similarity">
    <text evidence="15">Belongs to the AAA ATPase family.</text>
</comment>
<gene>
    <name evidence="14" type="primary">ftsH</name>
    <name evidence="17" type="ORF">A3F94_01290</name>
</gene>
<protein>
    <recommendedName>
        <fullName evidence="14">ATP-dependent zinc metalloprotease FtsH</fullName>
        <ecNumber evidence="14">3.4.24.-</ecNumber>
    </recommendedName>
</protein>
<organism evidence="17 18">
    <name type="scientific">Candidatus Spechtbacteria bacterium RIFCSPLOWO2_12_FULL_38_22</name>
    <dbReference type="NCBI Taxonomy" id="1802165"/>
    <lineage>
        <taxon>Bacteria</taxon>
        <taxon>Candidatus Spechtiibacteriota</taxon>
    </lineage>
</organism>
<dbReference type="Pfam" id="PF17862">
    <property type="entry name" value="AAA_lid_3"/>
    <property type="match status" value="1"/>
</dbReference>
<evidence type="ECO:0000313" key="17">
    <source>
        <dbReference type="EMBL" id="OGZ61802.1"/>
    </source>
</evidence>
<dbReference type="Gene3D" id="1.20.58.760">
    <property type="entry name" value="Peptidase M41"/>
    <property type="match status" value="1"/>
</dbReference>
<dbReference type="EMBL" id="MHOK01000016">
    <property type="protein sequence ID" value="OGZ61802.1"/>
    <property type="molecule type" value="Genomic_DNA"/>
</dbReference>
<dbReference type="GO" id="GO:0004176">
    <property type="term" value="F:ATP-dependent peptidase activity"/>
    <property type="evidence" value="ECO:0007669"/>
    <property type="project" value="InterPro"/>
</dbReference>
<dbReference type="FunFam" id="1.10.8.60:FF:000001">
    <property type="entry name" value="ATP-dependent zinc metalloprotease FtsH"/>
    <property type="match status" value="1"/>
</dbReference>
<feature type="domain" description="AAA+ ATPase" evidence="16">
    <location>
        <begin position="233"/>
        <end position="373"/>
    </location>
</feature>
<dbReference type="GO" id="GO:0008270">
    <property type="term" value="F:zinc ion binding"/>
    <property type="evidence" value="ECO:0007669"/>
    <property type="project" value="UniProtKB-UniRule"/>
</dbReference>
<keyword evidence="9 14" id="KW-0067">ATP-binding</keyword>
<feature type="transmembrane region" description="Helical" evidence="14">
    <location>
        <begin position="144"/>
        <end position="162"/>
    </location>
</feature>
<feature type="binding site" evidence="14">
    <location>
        <position position="463"/>
    </location>
    <ligand>
        <name>Zn(2+)</name>
        <dbReference type="ChEBI" id="CHEBI:29105"/>
        <note>catalytic</note>
    </ligand>
</feature>
<name>A0A1G2HH24_9BACT</name>
<evidence type="ECO:0000256" key="8">
    <source>
        <dbReference type="ARBA" id="ARBA00022833"/>
    </source>
</evidence>
<evidence type="ECO:0000256" key="2">
    <source>
        <dbReference type="ARBA" id="ARBA00010044"/>
    </source>
</evidence>
<evidence type="ECO:0000259" key="16">
    <source>
        <dbReference type="SMART" id="SM00382"/>
    </source>
</evidence>
<comment type="caution">
    <text evidence="17">The sequence shown here is derived from an EMBL/GenBank/DDBJ whole genome shotgun (WGS) entry which is preliminary data.</text>
</comment>
<keyword evidence="8 14" id="KW-0862">Zinc</keyword>
<feature type="active site" evidence="14">
    <location>
        <position position="464"/>
    </location>
</feature>
<dbReference type="GO" id="GO:0030163">
    <property type="term" value="P:protein catabolic process"/>
    <property type="evidence" value="ECO:0007669"/>
    <property type="project" value="UniProtKB-UniRule"/>
</dbReference>
<reference evidence="17 18" key="1">
    <citation type="journal article" date="2016" name="Nat. Commun.">
        <title>Thousands of microbial genomes shed light on interconnected biogeochemical processes in an aquifer system.</title>
        <authorList>
            <person name="Anantharaman K."/>
            <person name="Brown C.T."/>
            <person name="Hug L.A."/>
            <person name="Sharon I."/>
            <person name="Castelle C.J."/>
            <person name="Probst A.J."/>
            <person name="Thomas B.C."/>
            <person name="Singh A."/>
            <person name="Wilkins M.J."/>
            <person name="Karaoz U."/>
            <person name="Brodie E.L."/>
            <person name="Williams K.H."/>
            <person name="Hubbard S.S."/>
            <person name="Banfield J.F."/>
        </authorList>
    </citation>
    <scope>NUCLEOTIDE SEQUENCE [LARGE SCALE GENOMIC DNA]</scope>
</reference>
<comment type="similarity">
    <text evidence="2 14">In the C-terminal section; belongs to the peptidase M41 family.</text>
</comment>
<accession>A0A1G2HH24</accession>
<dbReference type="GO" id="GO:0006508">
    <property type="term" value="P:proteolysis"/>
    <property type="evidence" value="ECO:0007669"/>
    <property type="project" value="UniProtKB-KW"/>
</dbReference>
<dbReference type="InterPro" id="IPR003593">
    <property type="entry name" value="AAA+_ATPase"/>
</dbReference>
<dbReference type="SUPFAM" id="SSF140990">
    <property type="entry name" value="FtsH protease domain-like"/>
    <property type="match status" value="1"/>
</dbReference>
<dbReference type="SMART" id="SM00382">
    <property type="entry name" value="AAA"/>
    <property type="match status" value="1"/>
</dbReference>
<feature type="transmembrane region" description="Helical" evidence="14">
    <location>
        <begin position="18"/>
        <end position="35"/>
    </location>
</feature>
<keyword evidence="3 14" id="KW-0645">Protease</keyword>
<feature type="binding site" evidence="14">
    <location>
        <begin position="241"/>
        <end position="248"/>
    </location>
    <ligand>
        <name>ATP</name>
        <dbReference type="ChEBI" id="CHEBI:30616"/>
    </ligand>
</feature>
<keyword evidence="13 14" id="KW-0472">Membrane</keyword>
<evidence type="ECO:0000313" key="18">
    <source>
        <dbReference type="Proteomes" id="UP000176770"/>
    </source>
</evidence>